<sequence>MFARSVLVAALLSSAVSALPAIKRDATPAPGSNPKIVPDETWSITDMIRYCSADNSGCDYNFDLTIGCETQHCTIIRNPGSNAATESWSNLKCNDKSDTTVSWGYVTEPGPPYVVITVNEGKQLAWFGIPNINGGKVTPSSPFGSGNFGDLPTSPVYEYN</sequence>
<dbReference type="PANTHER" id="PTHR39602">
    <property type="entry name" value="ACW-9"/>
    <property type="match status" value="1"/>
</dbReference>
<dbReference type="AlphaFoldDB" id="A0A3M7M536"/>
<keyword evidence="3" id="KW-1185">Reference proteome</keyword>
<feature type="chain" id="PRO_5018116178" evidence="1">
    <location>
        <begin position="19"/>
        <end position="160"/>
    </location>
</feature>
<dbReference type="EMBL" id="KE747818">
    <property type="protein sequence ID" value="RMZ69611.1"/>
    <property type="molecule type" value="Genomic_DNA"/>
</dbReference>
<keyword evidence="1" id="KW-0732">Signal</keyword>
<name>A0A3M7M536_9PLEO</name>
<protein>
    <submittedName>
        <fullName evidence="2">Surface SP1</fullName>
    </submittedName>
</protein>
<accession>A0A3M7M536</accession>
<evidence type="ECO:0000313" key="2">
    <source>
        <dbReference type="EMBL" id="RMZ69611.1"/>
    </source>
</evidence>
<reference evidence="2 3" key="1">
    <citation type="journal article" date="2014" name="PLoS ONE">
        <title>De novo Genome Assembly of the Fungal Plant Pathogen Pyrenophora semeniperda.</title>
        <authorList>
            <person name="Soliai M.M."/>
            <person name="Meyer S.E."/>
            <person name="Udall J.A."/>
            <person name="Elzinga D.E."/>
            <person name="Hermansen R.A."/>
            <person name="Bodily P.M."/>
            <person name="Hart A.A."/>
            <person name="Coleman C.E."/>
        </authorList>
    </citation>
    <scope>NUCLEOTIDE SEQUENCE [LARGE SCALE GENOMIC DNA]</scope>
    <source>
        <strain evidence="2 3">CCB06</strain>
        <tissue evidence="2">Mycelium</tissue>
    </source>
</reference>
<evidence type="ECO:0000313" key="3">
    <source>
        <dbReference type="Proteomes" id="UP000265663"/>
    </source>
</evidence>
<dbReference type="PANTHER" id="PTHR39602:SF2">
    <property type="entry name" value="ACW-9"/>
    <property type="match status" value="1"/>
</dbReference>
<dbReference type="OrthoDB" id="3836772at2759"/>
<feature type="signal peptide" evidence="1">
    <location>
        <begin position="1"/>
        <end position="18"/>
    </location>
</feature>
<organism evidence="2 3">
    <name type="scientific">Pyrenophora seminiperda CCB06</name>
    <dbReference type="NCBI Taxonomy" id="1302712"/>
    <lineage>
        <taxon>Eukaryota</taxon>
        <taxon>Fungi</taxon>
        <taxon>Dikarya</taxon>
        <taxon>Ascomycota</taxon>
        <taxon>Pezizomycotina</taxon>
        <taxon>Dothideomycetes</taxon>
        <taxon>Pleosporomycetidae</taxon>
        <taxon>Pleosporales</taxon>
        <taxon>Pleosporineae</taxon>
        <taxon>Pleosporaceae</taxon>
        <taxon>Pyrenophora</taxon>
    </lineage>
</organism>
<gene>
    <name evidence="2" type="ORF">GMOD_00006444</name>
</gene>
<evidence type="ECO:0000256" key="1">
    <source>
        <dbReference type="SAM" id="SignalP"/>
    </source>
</evidence>
<proteinExistence type="predicted"/>
<dbReference type="Proteomes" id="UP000265663">
    <property type="component" value="Unassembled WGS sequence"/>
</dbReference>